<dbReference type="InterPro" id="IPR050471">
    <property type="entry name" value="AB_hydrolase"/>
</dbReference>
<feature type="domain" description="AB hydrolase-1" evidence="1">
    <location>
        <begin position="24"/>
        <end position="277"/>
    </location>
</feature>
<dbReference type="InterPro" id="IPR000073">
    <property type="entry name" value="AB_hydrolase_1"/>
</dbReference>
<evidence type="ECO:0000259" key="1">
    <source>
        <dbReference type="Pfam" id="PF00561"/>
    </source>
</evidence>
<dbReference type="GO" id="GO:0004806">
    <property type="term" value="F:triacylglycerol lipase activity"/>
    <property type="evidence" value="ECO:0007669"/>
    <property type="project" value="TreeGrafter"/>
</dbReference>
<dbReference type="SUPFAM" id="SSF53474">
    <property type="entry name" value="alpha/beta-Hydrolases"/>
    <property type="match status" value="1"/>
</dbReference>
<dbReference type="Proteomes" id="UP000196581">
    <property type="component" value="Unassembled WGS sequence"/>
</dbReference>
<reference evidence="3" key="1">
    <citation type="submission" date="2017-02" db="EMBL/GenBank/DDBJ databases">
        <authorList>
            <person name="Dridi B."/>
        </authorList>
    </citation>
    <scope>NUCLEOTIDE SEQUENCE [LARGE SCALE GENOMIC DNA]</scope>
    <source>
        <strain evidence="3">B Co 03.10</strain>
    </source>
</reference>
<dbReference type="GO" id="GO:0046503">
    <property type="term" value="P:glycerolipid catabolic process"/>
    <property type="evidence" value="ECO:0007669"/>
    <property type="project" value="TreeGrafter"/>
</dbReference>
<sequence>MTHNTASLEGRETQYEEFGEAEDPVLMVISGIGSHMYGWPTGMCVELASRGLRVIRFDNRDTGFATKTTTPPPALVPQDAENAGPGLLGLAAEPPYGLHDMAADMVQLMDFLDIGSVHVAGISFGGMLAQRLTIDWPDRVLSLASIMSTSGSPDVEPSDPEAMDPIMRLTDGTLANVIDNAIEFARISGGPHVDEETLRSFTTESFERAYDPQARAYHFGAQLADGDRSEELGSVSAPALVVHGLLDRLIDVSGGRSTAESIPGAELLELSDMGHSIVAPSLWPVLADAITRNALAPA</sequence>
<evidence type="ECO:0000313" key="2">
    <source>
        <dbReference type="EMBL" id="SLN00930.1"/>
    </source>
</evidence>
<protein>
    <submittedName>
        <fullName evidence="2">Carboxyl esterase, a/b hydrolase</fullName>
    </submittedName>
</protein>
<dbReference type="Gene3D" id="3.40.50.1820">
    <property type="entry name" value="alpha/beta hydrolase"/>
    <property type="match status" value="1"/>
</dbReference>
<gene>
    <name evidence="2" type="ORF">FM105_13810</name>
</gene>
<organism evidence="2 3">
    <name type="scientific">Brevibacterium yomogidense</name>
    <dbReference type="NCBI Taxonomy" id="946573"/>
    <lineage>
        <taxon>Bacteria</taxon>
        <taxon>Bacillati</taxon>
        <taxon>Actinomycetota</taxon>
        <taxon>Actinomycetes</taxon>
        <taxon>Micrococcales</taxon>
        <taxon>Brevibacteriaceae</taxon>
        <taxon>Brevibacterium</taxon>
    </lineage>
</organism>
<dbReference type="RefSeq" id="WP_087009134.1">
    <property type="nucleotide sequence ID" value="NZ_FWFF01000020.1"/>
</dbReference>
<dbReference type="Pfam" id="PF00561">
    <property type="entry name" value="Abhydrolase_1"/>
    <property type="match status" value="1"/>
</dbReference>
<dbReference type="InterPro" id="IPR029058">
    <property type="entry name" value="AB_hydrolase_fold"/>
</dbReference>
<name>A0A1X6XPB6_9MICO</name>
<dbReference type="AlphaFoldDB" id="A0A1X6XPB6"/>
<dbReference type="PANTHER" id="PTHR43433:SF5">
    <property type="entry name" value="AB HYDROLASE-1 DOMAIN-CONTAINING PROTEIN"/>
    <property type="match status" value="1"/>
</dbReference>
<proteinExistence type="predicted"/>
<accession>A0A1X6XPB6</accession>
<evidence type="ECO:0000313" key="3">
    <source>
        <dbReference type="Proteomes" id="UP000196581"/>
    </source>
</evidence>
<dbReference type="PANTHER" id="PTHR43433">
    <property type="entry name" value="HYDROLASE, ALPHA/BETA FOLD FAMILY PROTEIN"/>
    <property type="match status" value="1"/>
</dbReference>
<keyword evidence="3" id="KW-1185">Reference proteome</keyword>
<keyword evidence="2" id="KW-0378">Hydrolase</keyword>
<dbReference type="EMBL" id="FWFF01000020">
    <property type="protein sequence ID" value="SLN00930.1"/>
    <property type="molecule type" value="Genomic_DNA"/>
</dbReference>